<dbReference type="InterPro" id="IPR038501">
    <property type="entry name" value="Spore_GerAC_C_sf"/>
</dbReference>
<sequence>MYSFLVFGTAGCWSSRELNESALVAGAGFDRRDGKYQLTIQILQPGKLTPSTRGQSERAVYVSQDTGKTIFEAIRTFPHQTTRKLYWSHCQVFIVGREIAEESVTKTLNWFYRNQELRPLSYVAMSEGEASEILMTKTHLNPIPAYDIASDIKTLSDTSQAPTVTLKDFMKMTANPIGTAYMPVLNKMRIVGTAVFLHDRLAGELNWDESRGLLSLNGLVNSGKILVPSSTTVRTERTEQQDFSTFEIIHENVTRKVKFVQSKPIVSYHIRCTVDLADDPSLEQHSTSDVKKLEQEASERIKQQAEACIQKVKDWHADVIGAGEAIHRSRPREWQRLKDGWEQKFPSTSIEVTADVRVRHEGLIRGRM</sequence>
<dbReference type="Gene3D" id="6.20.190.10">
    <property type="entry name" value="Nutrient germinant receptor protein C, domain 1"/>
    <property type="match status" value="1"/>
</dbReference>
<dbReference type="KEGG" id="afx:JZ786_19510"/>
<dbReference type="AlphaFoldDB" id="A0A9X7VY45"/>
<dbReference type="NCBIfam" id="TIGR02887">
    <property type="entry name" value="spore_ger_x_C"/>
    <property type="match status" value="1"/>
</dbReference>
<dbReference type="PANTHER" id="PTHR35789:SF1">
    <property type="entry name" value="SPORE GERMINATION PROTEIN B3"/>
    <property type="match status" value="1"/>
</dbReference>
<comment type="similarity">
    <text evidence="2">Belongs to the GerABKC lipoprotein family.</text>
</comment>
<keyword evidence="3" id="KW-0309">Germination</keyword>
<keyword evidence="7" id="KW-0449">Lipoprotein</keyword>
<keyword evidence="4" id="KW-0732">Signal</keyword>
<dbReference type="PANTHER" id="PTHR35789">
    <property type="entry name" value="SPORE GERMINATION PROTEIN B3"/>
    <property type="match status" value="1"/>
</dbReference>
<evidence type="ECO:0000256" key="6">
    <source>
        <dbReference type="ARBA" id="ARBA00023139"/>
    </source>
</evidence>
<evidence type="ECO:0000259" key="9">
    <source>
        <dbReference type="Pfam" id="PF25198"/>
    </source>
</evidence>
<proteinExistence type="inferred from homology"/>
<dbReference type="InterPro" id="IPR046953">
    <property type="entry name" value="Spore_GerAC-like_C"/>
</dbReference>
<gene>
    <name evidence="10" type="ORF">JZ786_19510</name>
</gene>
<dbReference type="Pfam" id="PF05504">
    <property type="entry name" value="Spore_GerAC"/>
    <property type="match status" value="1"/>
</dbReference>
<protein>
    <submittedName>
        <fullName evidence="10">Ger(X)C family spore germination protein</fullName>
    </submittedName>
</protein>
<evidence type="ECO:0000256" key="5">
    <source>
        <dbReference type="ARBA" id="ARBA00023136"/>
    </source>
</evidence>
<organism evidence="10 11">
    <name type="scientific">Alicyclobacillus mengziensis</name>
    <dbReference type="NCBI Taxonomy" id="2931921"/>
    <lineage>
        <taxon>Bacteria</taxon>
        <taxon>Bacillati</taxon>
        <taxon>Bacillota</taxon>
        <taxon>Bacilli</taxon>
        <taxon>Bacillales</taxon>
        <taxon>Alicyclobacillaceae</taxon>
        <taxon>Alicyclobacillus</taxon>
    </lineage>
</organism>
<evidence type="ECO:0000256" key="2">
    <source>
        <dbReference type="ARBA" id="ARBA00007886"/>
    </source>
</evidence>
<dbReference type="InterPro" id="IPR057336">
    <property type="entry name" value="GerAC_N"/>
</dbReference>
<comment type="subcellular location">
    <subcellularLocation>
        <location evidence="1">Membrane</location>
        <topology evidence="1">Lipid-anchor</topology>
    </subcellularLocation>
</comment>
<keyword evidence="6" id="KW-0564">Palmitate</keyword>
<evidence type="ECO:0000256" key="3">
    <source>
        <dbReference type="ARBA" id="ARBA00022544"/>
    </source>
</evidence>
<accession>A0A9X7VY45</accession>
<keyword evidence="5" id="KW-0472">Membrane</keyword>
<dbReference type="GO" id="GO:0016020">
    <property type="term" value="C:membrane"/>
    <property type="evidence" value="ECO:0007669"/>
    <property type="project" value="UniProtKB-SubCell"/>
</dbReference>
<dbReference type="GO" id="GO:0009847">
    <property type="term" value="P:spore germination"/>
    <property type="evidence" value="ECO:0007669"/>
    <property type="project" value="InterPro"/>
</dbReference>
<dbReference type="Gene3D" id="3.30.300.210">
    <property type="entry name" value="Nutrient germinant receptor protein C, domain 3"/>
    <property type="match status" value="1"/>
</dbReference>
<evidence type="ECO:0000256" key="4">
    <source>
        <dbReference type="ARBA" id="ARBA00022729"/>
    </source>
</evidence>
<dbReference type="Pfam" id="PF25198">
    <property type="entry name" value="Spore_GerAC_N"/>
    <property type="match status" value="1"/>
</dbReference>
<evidence type="ECO:0000313" key="10">
    <source>
        <dbReference type="EMBL" id="QSO46617.1"/>
    </source>
</evidence>
<evidence type="ECO:0000256" key="1">
    <source>
        <dbReference type="ARBA" id="ARBA00004635"/>
    </source>
</evidence>
<evidence type="ECO:0000256" key="7">
    <source>
        <dbReference type="ARBA" id="ARBA00023288"/>
    </source>
</evidence>
<feature type="domain" description="Spore germination protein N-terminal" evidence="9">
    <location>
        <begin position="15"/>
        <end position="186"/>
    </location>
</feature>
<dbReference type="EMBL" id="CP071182">
    <property type="protein sequence ID" value="QSO46617.1"/>
    <property type="molecule type" value="Genomic_DNA"/>
</dbReference>
<reference evidence="10 11" key="1">
    <citation type="submission" date="2021-02" db="EMBL/GenBank/DDBJ databases">
        <title>Alicyclobacillus curvatus sp. nov. and Alicyclobacillus mengziensis sp. nov., two acidophilic bacteria isolated from acid mine drainage.</title>
        <authorList>
            <person name="Huang Y."/>
        </authorList>
    </citation>
    <scope>NUCLEOTIDE SEQUENCE [LARGE SCALE GENOMIC DNA]</scope>
    <source>
        <strain evidence="10 11">S30H14</strain>
    </source>
</reference>
<evidence type="ECO:0000313" key="11">
    <source>
        <dbReference type="Proteomes" id="UP000663505"/>
    </source>
</evidence>
<keyword evidence="11" id="KW-1185">Reference proteome</keyword>
<dbReference type="InterPro" id="IPR008844">
    <property type="entry name" value="Spore_GerAC-like"/>
</dbReference>
<feature type="domain" description="Spore germination GerAC-like C-terminal" evidence="8">
    <location>
        <begin position="192"/>
        <end position="362"/>
    </location>
</feature>
<dbReference type="Proteomes" id="UP000663505">
    <property type="component" value="Chromosome"/>
</dbReference>
<name>A0A9X7VY45_9BACL</name>
<evidence type="ECO:0000259" key="8">
    <source>
        <dbReference type="Pfam" id="PF05504"/>
    </source>
</evidence>